<evidence type="ECO:0000313" key="5">
    <source>
        <dbReference type="Proteomes" id="UP001183629"/>
    </source>
</evidence>
<keyword evidence="2" id="KW-0732">Signal</keyword>
<feature type="domain" description="Polysaccharide lyase 14" evidence="3">
    <location>
        <begin position="124"/>
        <end position="318"/>
    </location>
</feature>
<feature type="signal peptide" evidence="2">
    <location>
        <begin position="1"/>
        <end position="21"/>
    </location>
</feature>
<keyword evidence="5" id="KW-1185">Reference proteome</keyword>
<dbReference type="InterPro" id="IPR048958">
    <property type="entry name" value="Polysacc_lyase_14"/>
</dbReference>
<dbReference type="PANTHER" id="PTHR40124">
    <property type="match status" value="1"/>
</dbReference>
<name>A0AAE3ZKK1_9ACTN</name>
<evidence type="ECO:0000313" key="4">
    <source>
        <dbReference type="EMBL" id="MDR7320345.1"/>
    </source>
</evidence>
<dbReference type="EMBL" id="JAVDYC010000001">
    <property type="protein sequence ID" value="MDR7320345.1"/>
    <property type="molecule type" value="Genomic_DNA"/>
</dbReference>
<gene>
    <name evidence="4" type="ORF">J2S44_000595</name>
</gene>
<protein>
    <recommendedName>
        <fullName evidence="3">Polysaccharide lyase 14 domain-containing protein</fullName>
    </recommendedName>
</protein>
<dbReference type="PANTHER" id="PTHR40124:SF1">
    <property type="entry name" value="DISAGGREGATASE RELATED REPEAT PROTEIN"/>
    <property type="match status" value="1"/>
</dbReference>
<accession>A0AAE3ZKK1</accession>
<dbReference type="Gene3D" id="2.60.120.200">
    <property type="match status" value="1"/>
</dbReference>
<sequence>MRRAALAALAAALLAGPGACARTPDGGDAATAGPPSHTPSAAPGFRAGLGDGPSASATAPAPAPSSPAAAPATANGETVRVTDFERVPAGTAYGTGQWRGDGWATPWELGMSGRATADDAVAHSGRRSLRVRYPAGRIGPEESGAQAPFELPPRPEYHVSQWVRFGAGFSFGTTNFAGKVGLGLAGGAACSGGQACDGTNGFSSRLIWGRDGRAAIYYYSMGHAGQYGDAADLVTDGEQVFWPSDRWMNVVQRLRVNTAGNADGEIEVWVDGVRAARVTGLRFVSNGDQVDSAYFSSFAGGGDATFAPRTDSEIFYDDLEVATGWPGTAAPRRR</sequence>
<dbReference type="Proteomes" id="UP001183629">
    <property type="component" value="Unassembled WGS sequence"/>
</dbReference>
<feature type="region of interest" description="Disordered" evidence="1">
    <location>
        <begin position="25"/>
        <end position="82"/>
    </location>
</feature>
<feature type="compositionally biased region" description="Low complexity" evidence="1">
    <location>
        <begin position="53"/>
        <end position="74"/>
    </location>
</feature>
<comment type="caution">
    <text evidence="4">The sequence shown here is derived from an EMBL/GenBank/DDBJ whole genome shotgun (WGS) entry which is preliminary data.</text>
</comment>
<proteinExistence type="predicted"/>
<dbReference type="Pfam" id="PF21294">
    <property type="entry name" value="Polysacc_lyase_14"/>
    <property type="match status" value="1"/>
</dbReference>
<dbReference type="RefSeq" id="WP_310408815.1">
    <property type="nucleotide sequence ID" value="NZ_JAVDYC010000001.1"/>
</dbReference>
<evidence type="ECO:0000259" key="3">
    <source>
        <dbReference type="Pfam" id="PF21294"/>
    </source>
</evidence>
<reference evidence="4 5" key="1">
    <citation type="submission" date="2023-07" db="EMBL/GenBank/DDBJ databases">
        <title>Sequencing the genomes of 1000 actinobacteria strains.</title>
        <authorList>
            <person name="Klenk H.-P."/>
        </authorList>
    </citation>
    <scope>NUCLEOTIDE SEQUENCE [LARGE SCALE GENOMIC DNA]</scope>
    <source>
        <strain evidence="4 5">DSM 44711</strain>
    </source>
</reference>
<dbReference type="AlphaFoldDB" id="A0AAE3ZKK1"/>
<evidence type="ECO:0000256" key="2">
    <source>
        <dbReference type="SAM" id="SignalP"/>
    </source>
</evidence>
<organism evidence="4 5">
    <name type="scientific">Catenuloplanes niger</name>
    <dbReference type="NCBI Taxonomy" id="587534"/>
    <lineage>
        <taxon>Bacteria</taxon>
        <taxon>Bacillati</taxon>
        <taxon>Actinomycetota</taxon>
        <taxon>Actinomycetes</taxon>
        <taxon>Micromonosporales</taxon>
        <taxon>Micromonosporaceae</taxon>
        <taxon>Catenuloplanes</taxon>
    </lineage>
</organism>
<evidence type="ECO:0000256" key="1">
    <source>
        <dbReference type="SAM" id="MobiDB-lite"/>
    </source>
</evidence>
<feature type="chain" id="PRO_5042017368" description="Polysaccharide lyase 14 domain-containing protein" evidence="2">
    <location>
        <begin position="22"/>
        <end position="334"/>
    </location>
</feature>